<reference evidence="2" key="1">
    <citation type="submission" date="2020-06" db="EMBL/GenBank/DDBJ databases">
        <authorList>
            <person name="Onetto C."/>
        </authorList>
    </citation>
    <scope>NUCLEOTIDE SEQUENCE</scope>
</reference>
<dbReference type="InterPro" id="IPR011333">
    <property type="entry name" value="SKP1/BTB/POZ_sf"/>
</dbReference>
<feature type="domain" description="BTB" evidence="1">
    <location>
        <begin position="42"/>
        <end position="108"/>
    </location>
</feature>
<keyword evidence="3" id="KW-1185">Reference proteome</keyword>
<dbReference type="Proteomes" id="UP000716446">
    <property type="component" value="Unassembled WGS sequence"/>
</dbReference>
<feature type="non-terminal residue" evidence="2">
    <location>
        <position position="380"/>
    </location>
</feature>
<proteinExistence type="predicted"/>
<comment type="caution">
    <text evidence="2">The sequence shown here is derived from an EMBL/GenBank/DDBJ whole genome shotgun (WGS) entry which is preliminary data.</text>
</comment>
<evidence type="ECO:0000313" key="3">
    <source>
        <dbReference type="Proteomes" id="UP000716446"/>
    </source>
</evidence>
<protein>
    <recommendedName>
        <fullName evidence="1">BTB domain-containing protein</fullName>
    </recommendedName>
</protein>
<dbReference type="AlphaFoldDB" id="A0A9N8J9S5"/>
<dbReference type="EMBL" id="CAIJEN010000002">
    <property type="protein sequence ID" value="CAD0083674.1"/>
    <property type="molecule type" value="Genomic_DNA"/>
</dbReference>
<accession>A0A9N8J9S5</accession>
<gene>
    <name evidence="2" type="ORF">AWRI4619_LOCUS2241</name>
</gene>
<dbReference type="Gene3D" id="3.30.710.10">
    <property type="entry name" value="Potassium Channel Kv1.1, Chain A"/>
    <property type="match status" value="1"/>
</dbReference>
<evidence type="ECO:0000259" key="1">
    <source>
        <dbReference type="Pfam" id="PF00651"/>
    </source>
</evidence>
<sequence length="380" mass="44042">MAGHQEPKVIVFSHDADMTLRVLEYTQPLKPNDDGGDKIKSTTDFQVDRQVLINTSDSEFFRALLTSNAWAESGKSLVTLKEHNPASVEAILCSVYSKDQTWKSSSIGQHTTARTLQLPAKNLWDVIASNHLFMIPFPEIDAWFSAWYEDNEQKTVDEMLLYPCYQFHHARGFMSATRNLVYDRPFIEEYMNEKHYRFHLPPRLIRHLRVLLASWLWKPVANVLRSSCVCKEQTVFEYFRALTLTGGYPIDQQGRNSVSGVCRSLGSFDNDFEPTRSRHDCYVCDANWSRVVTDAVISIKKHFDGLCLDCMDHTQPKFLDEHEDYWNHVSYDKQWDKHCHIKHGQATWYSSFKEEGLNPAQKQAMRGKAVYDREMVNIPG</sequence>
<dbReference type="Pfam" id="PF00651">
    <property type="entry name" value="BTB"/>
    <property type="match status" value="1"/>
</dbReference>
<evidence type="ECO:0000313" key="2">
    <source>
        <dbReference type="EMBL" id="CAD0083674.1"/>
    </source>
</evidence>
<dbReference type="CDD" id="cd18186">
    <property type="entry name" value="BTB_POZ_ZBTB_KLHL-like"/>
    <property type="match status" value="1"/>
</dbReference>
<dbReference type="InterPro" id="IPR000210">
    <property type="entry name" value="BTB/POZ_dom"/>
</dbReference>
<organism evidence="2 3">
    <name type="scientific">Aureobasidium vineae</name>
    <dbReference type="NCBI Taxonomy" id="2773715"/>
    <lineage>
        <taxon>Eukaryota</taxon>
        <taxon>Fungi</taxon>
        <taxon>Dikarya</taxon>
        <taxon>Ascomycota</taxon>
        <taxon>Pezizomycotina</taxon>
        <taxon>Dothideomycetes</taxon>
        <taxon>Dothideomycetidae</taxon>
        <taxon>Dothideales</taxon>
        <taxon>Saccotheciaceae</taxon>
        <taxon>Aureobasidium</taxon>
    </lineage>
</organism>
<name>A0A9N8J9S5_9PEZI</name>